<dbReference type="RefSeq" id="WP_184020862.1">
    <property type="nucleotide sequence ID" value="NZ_JACHFD010000022.1"/>
</dbReference>
<comment type="similarity">
    <text evidence="2">Belongs to the bacterial solute-binding protein SsuA/TauA family.</text>
</comment>
<dbReference type="PANTHER" id="PTHR30024">
    <property type="entry name" value="ALIPHATIC SULFONATES-BINDING PROTEIN-RELATED"/>
    <property type="match status" value="1"/>
</dbReference>
<evidence type="ECO:0000256" key="2">
    <source>
        <dbReference type="ARBA" id="ARBA00010742"/>
    </source>
</evidence>
<dbReference type="EMBL" id="JACHFD010000022">
    <property type="protein sequence ID" value="MBB5353209.1"/>
    <property type="molecule type" value="Genomic_DNA"/>
</dbReference>
<dbReference type="Pfam" id="PF00691">
    <property type="entry name" value="OmpA"/>
    <property type="match status" value="1"/>
</dbReference>
<dbReference type="Gene3D" id="3.40.190.10">
    <property type="entry name" value="Periplasmic binding protein-like II"/>
    <property type="match status" value="1"/>
</dbReference>
<keyword evidence="8" id="KW-1185">Reference proteome</keyword>
<evidence type="ECO:0000256" key="3">
    <source>
        <dbReference type="ARBA" id="ARBA00022729"/>
    </source>
</evidence>
<dbReference type="GO" id="GO:0042597">
    <property type="term" value="C:periplasmic space"/>
    <property type="evidence" value="ECO:0007669"/>
    <property type="project" value="UniProtKB-SubCell"/>
</dbReference>
<feature type="domain" description="OmpA-like" evidence="6">
    <location>
        <begin position="408"/>
        <end position="530"/>
    </location>
</feature>
<dbReference type="AlphaFoldDB" id="A0A840VHB3"/>
<evidence type="ECO:0000313" key="7">
    <source>
        <dbReference type="EMBL" id="MBB5353209.1"/>
    </source>
</evidence>
<protein>
    <submittedName>
        <fullName evidence="7">Outer membrane protein OmpA-like peptidoglycan-associated protein/ABC-type nitrate/sulfonate/bicarbonate transport system substrate-binding protein</fullName>
    </submittedName>
</protein>
<evidence type="ECO:0000256" key="4">
    <source>
        <dbReference type="PROSITE-ProRule" id="PRU00473"/>
    </source>
</evidence>
<dbReference type="PROSITE" id="PS51123">
    <property type="entry name" value="OMPA_2"/>
    <property type="match status" value="1"/>
</dbReference>
<accession>A0A840VHB3</accession>
<feature type="compositionally biased region" description="Basic and acidic residues" evidence="5">
    <location>
        <begin position="502"/>
        <end position="511"/>
    </location>
</feature>
<reference evidence="7 8" key="1">
    <citation type="submission" date="2020-08" db="EMBL/GenBank/DDBJ databases">
        <title>Genomic Encyclopedia of Type Strains, Phase IV (KMG-IV): sequencing the most valuable type-strain genomes for metagenomic binning, comparative biology and taxonomic classification.</title>
        <authorList>
            <person name="Goeker M."/>
        </authorList>
    </citation>
    <scope>NUCLEOTIDE SEQUENCE [LARGE SCALE GENOMIC DNA]</scope>
    <source>
        <strain evidence="7 8">YC6886</strain>
    </source>
</reference>
<dbReference type="InterPro" id="IPR006665">
    <property type="entry name" value="OmpA-like"/>
</dbReference>
<organism evidence="7 8">
    <name type="scientific">Haloferula luteola</name>
    <dbReference type="NCBI Taxonomy" id="595692"/>
    <lineage>
        <taxon>Bacteria</taxon>
        <taxon>Pseudomonadati</taxon>
        <taxon>Verrucomicrobiota</taxon>
        <taxon>Verrucomicrobiia</taxon>
        <taxon>Verrucomicrobiales</taxon>
        <taxon>Verrucomicrobiaceae</taxon>
        <taxon>Haloferula</taxon>
    </lineage>
</organism>
<dbReference type="InterPro" id="IPR036737">
    <property type="entry name" value="OmpA-like_sf"/>
</dbReference>
<comment type="subcellular location">
    <subcellularLocation>
        <location evidence="1">Periplasm</location>
    </subcellularLocation>
</comment>
<comment type="caution">
    <text evidence="7">The sequence shown here is derived from an EMBL/GenBank/DDBJ whole genome shotgun (WGS) entry which is preliminary data.</text>
</comment>
<evidence type="ECO:0000256" key="1">
    <source>
        <dbReference type="ARBA" id="ARBA00004418"/>
    </source>
</evidence>
<keyword evidence="4" id="KW-0472">Membrane</keyword>
<evidence type="ECO:0000313" key="8">
    <source>
        <dbReference type="Proteomes" id="UP000557717"/>
    </source>
</evidence>
<dbReference type="SUPFAM" id="SSF53850">
    <property type="entry name" value="Periplasmic binding protein-like II"/>
    <property type="match status" value="1"/>
</dbReference>
<dbReference type="SUPFAM" id="SSF103088">
    <property type="entry name" value="OmpA-like"/>
    <property type="match status" value="1"/>
</dbReference>
<dbReference type="CDD" id="cd07185">
    <property type="entry name" value="OmpA_C-like"/>
    <property type="match status" value="1"/>
</dbReference>
<dbReference type="PANTHER" id="PTHR30024:SF47">
    <property type="entry name" value="TAURINE-BINDING PERIPLASMIC PROTEIN"/>
    <property type="match status" value="1"/>
</dbReference>
<proteinExistence type="inferred from homology"/>
<keyword evidence="3" id="KW-0732">Signal</keyword>
<name>A0A840VHB3_9BACT</name>
<dbReference type="Proteomes" id="UP000557717">
    <property type="component" value="Unassembled WGS sequence"/>
</dbReference>
<evidence type="ECO:0000259" key="6">
    <source>
        <dbReference type="PROSITE" id="PS51123"/>
    </source>
</evidence>
<dbReference type="Gene3D" id="3.30.1330.60">
    <property type="entry name" value="OmpA-like domain"/>
    <property type="match status" value="1"/>
</dbReference>
<sequence length="532" mass="58951">MNAATKLAILLFAVCAVIAGAWFALKPMFHEHQQEEARRKAEAFEREISEAKVDSTLRIAGDGYLGYFFASSLETRKLAVRQGVGVEWVDDGGTISDRVEKLASGEYDIIAIPAAEYLVQGQRTGFPGVIAVAIARSNGGDGVLARRDVLTSGNVSDLNDASLKWVYTGGSPSEFLVEITVKDLDFYQLRGADESAGGWRVPVNSSEEVYRRAMNGRGDVFVLWEPDISRALKENPNLTYVWGSDKFAGYIVDYFVVNKRTLAEREGEVLDYFKAYFRALDHYRRNASECIAEMARWGGVSREAVEEIVNQRKIDWIDLSDNCLQQFGIEGVDDAVPAQEGVIDTLLSCADVLADTGKLGTGDLRDPYRLINTSVLQALKNSAPRSLGQSDHGATDFEAMTEAQWAQLREVAKLQVRPVRFRNGTELEVGAAEEIDKIAKLLSVNYPNYRVKIRGHTGGEDTEANRELSKLRAEVVRKRLVLVHGFDEDRLQVEGVGSSEPPEVRPGENPRSRAYRGRVPRVEAILLERGGL</sequence>
<gene>
    <name evidence="7" type="ORF">HNR46_003464</name>
</gene>
<dbReference type="GO" id="GO:0016020">
    <property type="term" value="C:membrane"/>
    <property type="evidence" value="ECO:0007669"/>
    <property type="project" value="UniProtKB-UniRule"/>
</dbReference>
<evidence type="ECO:0000256" key="5">
    <source>
        <dbReference type="SAM" id="MobiDB-lite"/>
    </source>
</evidence>
<feature type="region of interest" description="Disordered" evidence="5">
    <location>
        <begin position="494"/>
        <end position="513"/>
    </location>
</feature>